<dbReference type="PANTHER" id="PTHR45790:SF3">
    <property type="entry name" value="S-ADENOSYL-L-METHIONINE-DEPENDENT UROPORPHYRINOGEN III METHYLTRANSFERASE, CHLOROPLASTIC"/>
    <property type="match status" value="1"/>
</dbReference>
<evidence type="ECO:0000259" key="16">
    <source>
        <dbReference type="Pfam" id="PF00590"/>
    </source>
</evidence>
<keyword evidence="6" id="KW-0949">S-adenosyl-L-methionine</keyword>
<evidence type="ECO:0000256" key="15">
    <source>
        <dbReference type="RuleBase" id="RU003960"/>
    </source>
</evidence>
<gene>
    <name evidence="18" type="ORF">SHALO_2858</name>
</gene>
<keyword evidence="11" id="KW-0511">Multifunctional enzyme</keyword>
<evidence type="ECO:0000313" key="19">
    <source>
        <dbReference type="Proteomes" id="UP000094609"/>
    </source>
</evidence>
<dbReference type="SUPFAM" id="SSF53790">
    <property type="entry name" value="Tetrapyrrole methylase"/>
    <property type="match status" value="1"/>
</dbReference>
<dbReference type="Gene3D" id="3.40.50.720">
    <property type="entry name" value="NAD(P)-binding Rossmann-like Domain"/>
    <property type="match status" value="1"/>
</dbReference>
<dbReference type="KEGG" id="shal:SHALO_2858"/>
<evidence type="ECO:0000256" key="9">
    <source>
        <dbReference type="ARBA" id="ARBA00023239"/>
    </source>
</evidence>
<dbReference type="GO" id="GO:0051266">
    <property type="term" value="F:sirohydrochlorin ferrochelatase activity"/>
    <property type="evidence" value="ECO:0007669"/>
    <property type="project" value="UniProtKB-EC"/>
</dbReference>
<evidence type="ECO:0000256" key="13">
    <source>
        <dbReference type="ARBA" id="ARBA00047561"/>
    </source>
</evidence>
<feature type="active site" description="Proton acceptor" evidence="14">
    <location>
        <position position="206"/>
    </location>
</feature>
<evidence type="ECO:0000256" key="10">
    <source>
        <dbReference type="ARBA" id="ARBA00023244"/>
    </source>
</evidence>
<dbReference type="InterPro" id="IPR006366">
    <property type="entry name" value="CobA/CysG_C"/>
</dbReference>
<comment type="catalytic activity">
    <reaction evidence="13">
        <text>precorrin-2 + NAD(+) = sirohydrochlorin + NADH + 2 H(+)</text>
        <dbReference type="Rhea" id="RHEA:15613"/>
        <dbReference type="ChEBI" id="CHEBI:15378"/>
        <dbReference type="ChEBI" id="CHEBI:57540"/>
        <dbReference type="ChEBI" id="CHEBI:57945"/>
        <dbReference type="ChEBI" id="CHEBI:58351"/>
        <dbReference type="ChEBI" id="CHEBI:58827"/>
        <dbReference type="EC" id="1.3.1.76"/>
    </reaction>
</comment>
<dbReference type="AlphaFoldDB" id="A0A1D7TNN6"/>
<evidence type="ECO:0000256" key="11">
    <source>
        <dbReference type="ARBA" id="ARBA00023268"/>
    </source>
</evidence>
<dbReference type="EC" id="1.3.1.76" evidence="18"/>
<reference evidence="19" key="1">
    <citation type="submission" date="2016-08" db="EMBL/GenBank/DDBJ databases">
        <title>Complete genome sequence of the organohalide-respiring Epsilonproteobacterium Sulfurospirillum halorespirans.</title>
        <authorList>
            <person name="Goris T."/>
            <person name="Zimmermann J."/>
            <person name="Schenz B."/>
            <person name="Lemos M."/>
            <person name="Hackermueller J."/>
            <person name="Diekert G."/>
        </authorList>
    </citation>
    <scope>NUCLEOTIDE SEQUENCE [LARGE SCALE GENOMIC DNA]</scope>
    <source>
        <strain>DSM 13726</strain>
        <strain evidence="19">PCE-M2</strain>
    </source>
</reference>
<evidence type="ECO:0000256" key="14">
    <source>
        <dbReference type="PIRSR" id="PIRSR036426-1"/>
    </source>
</evidence>
<comment type="pathway">
    <text evidence="12">Porphyrin-containing compound metabolism; siroheme biosynthesis; precorrin-2 from uroporphyrinogen III: step 1/1.</text>
</comment>
<dbReference type="InterPro" id="IPR050161">
    <property type="entry name" value="Siro_Cobalamin_biosynth"/>
</dbReference>
<evidence type="ECO:0000256" key="7">
    <source>
        <dbReference type="ARBA" id="ARBA00023002"/>
    </source>
</evidence>
<dbReference type="PANTHER" id="PTHR45790">
    <property type="entry name" value="SIROHEME SYNTHASE-RELATED"/>
    <property type="match status" value="1"/>
</dbReference>
<comment type="pathway">
    <text evidence="1">Porphyrin-containing compound metabolism; siroheme biosynthesis; sirohydrochlorin from precorrin-2: step 1/1.</text>
</comment>
<dbReference type="GO" id="GO:0051287">
    <property type="term" value="F:NAD binding"/>
    <property type="evidence" value="ECO:0007669"/>
    <property type="project" value="InterPro"/>
</dbReference>
<dbReference type="InterPro" id="IPR035996">
    <property type="entry name" value="4pyrrol_Methylase_sf"/>
</dbReference>
<evidence type="ECO:0000313" key="18">
    <source>
        <dbReference type="EMBL" id="AOO66611.1"/>
    </source>
</evidence>
<sequence length="422" mass="45752">MSTLGIALTPKRTLLIGAGKVAAQKARVLDSLDFAYEIVAASKLDAYFESKIFTCKAFEDADAEGFEVIIDATGNEQVTKRLVALKPLHHFWLNVVDVPELCDFYFSALTRRGDIQVAVSSGGSSPTLAQVIRNKIEKILPRDLTSLIDRLKNERKKPDRDLDKLKEIAKAGVGKVFLIGCGTGYVGNLTLDALNAFELLDVALVDALVSQEIRALIPLTCKVVDVSKKKGFHSKSQDEINALLVEYAKQGLVVGRLKGGDPLLFGRLGEEKQVLAQHGISFEVINGITSALRSCTVSGIVPTIRDISKGVTIVSAHLRETLFNDDWVGILKQPLHTVIVLMAHSFAKKIEDAIAKQEIDPNLPAAFVSKIDLPDQITIVGTVGKLDKMATLCATPAVLIIGECVAKENILPAENSGKIIYM</sequence>
<name>A0A1D7TNN6_9BACT</name>
<dbReference type="GO" id="GO:0019354">
    <property type="term" value="P:siroheme biosynthetic process"/>
    <property type="evidence" value="ECO:0007669"/>
    <property type="project" value="UniProtKB-UniPathway"/>
</dbReference>
<evidence type="ECO:0000256" key="6">
    <source>
        <dbReference type="ARBA" id="ARBA00022691"/>
    </source>
</evidence>
<evidence type="ECO:0000256" key="5">
    <source>
        <dbReference type="ARBA" id="ARBA00022679"/>
    </source>
</evidence>
<keyword evidence="5 15" id="KW-0808">Transferase</keyword>
<dbReference type="SUPFAM" id="SSF75615">
    <property type="entry name" value="Siroheme synthase middle domains-like"/>
    <property type="match status" value="1"/>
</dbReference>
<feature type="active site" description="Proton donor" evidence="14">
    <location>
        <position position="228"/>
    </location>
</feature>
<evidence type="ECO:0000256" key="8">
    <source>
        <dbReference type="ARBA" id="ARBA00023027"/>
    </source>
</evidence>
<accession>A0A1D7TNN6</accession>
<dbReference type="Pfam" id="PF00590">
    <property type="entry name" value="TP_methylase"/>
    <property type="match status" value="1"/>
</dbReference>
<dbReference type="InterPro" id="IPR012409">
    <property type="entry name" value="Sirohaem_synth"/>
</dbReference>
<dbReference type="Gene3D" id="3.40.1010.10">
    <property type="entry name" value="Cobalt-precorrin-4 Transmethylase, Domain 1"/>
    <property type="match status" value="1"/>
</dbReference>
<dbReference type="InterPro" id="IPR014777">
    <property type="entry name" value="4pyrrole_Mease_sub1"/>
</dbReference>
<dbReference type="Pfam" id="PF13241">
    <property type="entry name" value="NAD_binding_7"/>
    <property type="match status" value="1"/>
</dbReference>
<dbReference type="RefSeq" id="WP_069479131.1">
    <property type="nucleotide sequence ID" value="NZ_CP017111.1"/>
</dbReference>
<dbReference type="UniPathway" id="UPA00262">
    <property type="reaction ID" value="UER00211"/>
</dbReference>
<dbReference type="InterPro" id="IPR014776">
    <property type="entry name" value="4pyrrole_Mease_sub2"/>
</dbReference>
<keyword evidence="8" id="KW-0520">NAD</keyword>
<keyword evidence="19" id="KW-1185">Reference proteome</keyword>
<keyword evidence="4 15" id="KW-0489">Methyltransferase</keyword>
<dbReference type="SUPFAM" id="SSF51735">
    <property type="entry name" value="NAD(P)-binding Rossmann-fold domains"/>
    <property type="match status" value="1"/>
</dbReference>
<evidence type="ECO:0000259" key="17">
    <source>
        <dbReference type="Pfam" id="PF14824"/>
    </source>
</evidence>
<dbReference type="GO" id="GO:0009236">
    <property type="term" value="P:cobalamin biosynthetic process"/>
    <property type="evidence" value="ECO:0007669"/>
    <property type="project" value="UniProtKB-KW"/>
</dbReference>
<keyword evidence="9 18" id="KW-0456">Lyase</keyword>
<dbReference type="PATRIC" id="fig|1193502.14.peg.2894"/>
<organism evidence="18 19">
    <name type="scientific">Sulfurospirillum halorespirans DSM 13726</name>
    <dbReference type="NCBI Taxonomy" id="1193502"/>
    <lineage>
        <taxon>Bacteria</taxon>
        <taxon>Pseudomonadati</taxon>
        <taxon>Campylobacterota</taxon>
        <taxon>Epsilonproteobacteria</taxon>
        <taxon>Campylobacterales</taxon>
        <taxon>Sulfurospirillaceae</taxon>
        <taxon>Sulfurospirillum</taxon>
    </lineage>
</organism>
<dbReference type="Pfam" id="PF14824">
    <property type="entry name" value="Sirohm_synth_M"/>
    <property type="match status" value="1"/>
</dbReference>
<dbReference type="STRING" id="1193502.SHALO_2858"/>
<dbReference type="EC" id="2.1.1.107" evidence="18"/>
<feature type="domain" description="Tetrapyrrole methylase" evidence="16">
    <location>
        <begin position="175"/>
        <end position="386"/>
    </location>
</feature>
<dbReference type="PROSITE" id="PS00840">
    <property type="entry name" value="SUMT_2"/>
    <property type="match status" value="1"/>
</dbReference>
<dbReference type="Gene3D" id="3.30.950.10">
    <property type="entry name" value="Methyltransferase, Cobalt-precorrin-4 Transmethylase, Domain 2"/>
    <property type="match status" value="1"/>
</dbReference>
<dbReference type="FunFam" id="3.40.1010.10:FF:000001">
    <property type="entry name" value="Siroheme synthase"/>
    <property type="match status" value="1"/>
</dbReference>
<dbReference type="EMBL" id="CP017111">
    <property type="protein sequence ID" value="AOO66611.1"/>
    <property type="molecule type" value="Genomic_DNA"/>
</dbReference>
<evidence type="ECO:0000256" key="2">
    <source>
        <dbReference type="ARBA" id="ARBA00005879"/>
    </source>
</evidence>
<dbReference type="GO" id="GO:0004851">
    <property type="term" value="F:uroporphyrin-III C-methyltransferase activity"/>
    <property type="evidence" value="ECO:0007669"/>
    <property type="project" value="UniProtKB-EC"/>
</dbReference>
<dbReference type="NCBIfam" id="TIGR01469">
    <property type="entry name" value="cobA_cysG_Cterm"/>
    <property type="match status" value="1"/>
</dbReference>
<protein>
    <submittedName>
        <fullName evidence="18">Siroheme synthase</fullName>
        <ecNumber evidence="18">1.3.1.76</ecNumber>
        <ecNumber evidence="18">2.1.1.107</ecNumber>
        <ecNumber evidence="18">4.99.1.4</ecNumber>
    </submittedName>
</protein>
<dbReference type="InterPro" id="IPR003043">
    <property type="entry name" value="Uropor_MeTrfase_CS"/>
</dbReference>
<dbReference type="CDD" id="cd11642">
    <property type="entry name" value="SUMT"/>
    <property type="match status" value="1"/>
</dbReference>
<dbReference type="InterPro" id="IPR036291">
    <property type="entry name" value="NAD(P)-bd_dom_sf"/>
</dbReference>
<keyword evidence="10" id="KW-0627">Porphyrin biosynthesis</keyword>
<dbReference type="InterPro" id="IPR000878">
    <property type="entry name" value="4pyrrol_Mease"/>
</dbReference>
<proteinExistence type="inferred from homology"/>
<evidence type="ECO:0000256" key="4">
    <source>
        <dbReference type="ARBA" id="ARBA00022603"/>
    </source>
</evidence>
<evidence type="ECO:0000256" key="12">
    <source>
        <dbReference type="ARBA" id="ARBA00025705"/>
    </source>
</evidence>
<keyword evidence="7 18" id="KW-0560">Oxidoreductase</keyword>
<dbReference type="Gene3D" id="3.30.160.110">
    <property type="entry name" value="Siroheme synthase, domain 2"/>
    <property type="match status" value="1"/>
</dbReference>
<dbReference type="InterPro" id="IPR028281">
    <property type="entry name" value="Sirohaem_synthase_central"/>
</dbReference>
<feature type="domain" description="Siroheme synthase central" evidence="17">
    <location>
        <begin position="112"/>
        <end position="138"/>
    </location>
</feature>
<dbReference type="PIRSF" id="PIRSF036426">
    <property type="entry name" value="Sirohaem_synth"/>
    <property type="match status" value="1"/>
</dbReference>
<keyword evidence="3" id="KW-0169">Cobalamin biosynthesis</keyword>
<dbReference type="GO" id="GO:0043115">
    <property type="term" value="F:precorrin-2 dehydrogenase activity"/>
    <property type="evidence" value="ECO:0007669"/>
    <property type="project" value="UniProtKB-EC"/>
</dbReference>
<evidence type="ECO:0000256" key="1">
    <source>
        <dbReference type="ARBA" id="ARBA00005010"/>
    </source>
</evidence>
<dbReference type="Proteomes" id="UP000094609">
    <property type="component" value="Chromosome"/>
</dbReference>
<dbReference type="EC" id="4.99.1.4" evidence="18"/>
<evidence type="ECO:0000256" key="3">
    <source>
        <dbReference type="ARBA" id="ARBA00022573"/>
    </source>
</evidence>
<comment type="similarity">
    <text evidence="2 15">Belongs to the precorrin methyltransferase family.</text>
</comment>
<dbReference type="NCBIfam" id="TIGR01470">
    <property type="entry name" value="cysG_Nterm"/>
    <property type="match status" value="1"/>
</dbReference>
<dbReference type="InterPro" id="IPR006367">
    <property type="entry name" value="Sirohaem_synthase_N"/>
</dbReference>
<dbReference type="GO" id="GO:0032259">
    <property type="term" value="P:methylation"/>
    <property type="evidence" value="ECO:0007669"/>
    <property type="project" value="UniProtKB-KW"/>
</dbReference>